<protein>
    <submittedName>
        <fullName evidence="1">Uncharacterized protein</fullName>
    </submittedName>
</protein>
<sequence>MRYWAFFSDLEATCQGPNSGWLRALNVAEAFDLLGGDDFSIIELPDDQGFPTEAVGEIYWEQPQKDGCD</sequence>
<dbReference type="EMBL" id="VFSV01000003">
    <property type="protein sequence ID" value="TRD22954.1"/>
    <property type="molecule type" value="Genomic_DNA"/>
</dbReference>
<comment type="caution">
    <text evidence="1">The sequence shown here is derived from an EMBL/GenBank/DDBJ whole genome shotgun (WGS) entry which is preliminary data.</text>
</comment>
<reference evidence="1 2" key="1">
    <citation type="submission" date="2019-06" db="EMBL/GenBank/DDBJ databases">
        <title>Paenimaribius caenipelagi gen. nov., sp. nov., isolated from a tidal flat.</title>
        <authorList>
            <person name="Yoon J.-H."/>
        </authorList>
    </citation>
    <scope>NUCLEOTIDE SEQUENCE [LARGE SCALE GENOMIC DNA]</scope>
    <source>
        <strain evidence="1 2">JBTF-M29</strain>
    </source>
</reference>
<keyword evidence="2" id="KW-1185">Reference proteome</keyword>
<evidence type="ECO:0000313" key="2">
    <source>
        <dbReference type="Proteomes" id="UP000318590"/>
    </source>
</evidence>
<dbReference type="OrthoDB" id="9989162at2"/>
<dbReference type="Proteomes" id="UP000318590">
    <property type="component" value="Unassembled WGS sequence"/>
</dbReference>
<gene>
    <name evidence="1" type="ORF">FEV53_01965</name>
</gene>
<evidence type="ECO:0000313" key="1">
    <source>
        <dbReference type="EMBL" id="TRD22954.1"/>
    </source>
</evidence>
<name>A0A547Q9C1_9RHOB</name>
<organism evidence="1 2">
    <name type="scientific">Palleronia caenipelagi</name>
    <dbReference type="NCBI Taxonomy" id="2489174"/>
    <lineage>
        <taxon>Bacteria</taxon>
        <taxon>Pseudomonadati</taxon>
        <taxon>Pseudomonadota</taxon>
        <taxon>Alphaproteobacteria</taxon>
        <taxon>Rhodobacterales</taxon>
        <taxon>Roseobacteraceae</taxon>
        <taxon>Palleronia</taxon>
    </lineage>
</organism>
<dbReference type="AlphaFoldDB" id="A0A547Q9C1"/>
<dbReference type="RefSeq" id="WP_142833144.1">
    <property type="nucleotide sequence ID" value="NZ_VFSV01000003.1"/>
</dbReference>
<accession>A0A547Q9C1</accession>
<proteinExistence type="predicted"/>